<sequence>MLVSEMPKTVKIRTDYNGSPWIQANKVYEATLEETGNFAGCYKAMGELKSPFYTRLEHSVHIGGQDWEIVE</sequence>
<dbReference type="RefSeq" id="YP_010064587.1">
    <property type="nucleotide sequence ID" value="NC_054892.1"/>
</dbReference>
<keyword evidence="2" id="KW-1185">Reference proteome</keyword>
<organism evidence="1 2">
    <name type="scientific">Escherichia phage vB_EcoS_PHB17</name>
    <dbReference type="NCBI Taxonomy" id="2591407"/>
    <lineage>
        <taxon>Viruses</taxon>
        <taxon>Duplodnaviria</taxon>
        <taxon>Heunggongvirae</taxon>
        <taxon>Uroviricota</taxon>
        <taxon>Caudoviricetes</taxon>
        <taxon>Drexlerviridae</taxon>
        <taxon>Tempevirinae</taxon>
        <taxon>Baihuvirus</taxon>
        <taxon>Baihuvirus PHB17</taxon>
        <taxon>Changchunvirus PHB17</taxon>
    </lineage>
</organism>
<dbReference type="KEGG" id="vg:65053041"/>
<evidence type="ECO:0000313" key="2">
    <source>
        <dbReference type="Proteomes" id="UP000315658"/>
    </source>
</evidence>
<accession>A0A514DKM7</accession>
<dbReference type="GeneID" id="65053041"/>
<evidence type="ECO:0000313" key="1">
    <source>
        <dbReference type="EMBL" id="QDH94221.1"/>
    </source>
</evidence>
<dbReference type="EMBL" id="MN090155">
    <property type="protein sequence ID" value="QDH94221.1"/>
    <property type="molecule type" value="Genomic_DNA"/>
</dbReference>
<reference evidence="1 2" key="1">
    <citation type="submission" date="2019-06" db="EMBL/GenBank/DDBJ databases">
        <title>Complete genome sequence of the virus isoalte vB_EcoS_PHB17 infecting Shiga toxin-producing Escherichia.</title>
        <authorList>
            <person name="Chen Y."/>
            <person name="Qian P."/>
            <person name="Song J."/>
            <person name="Li X."/>
        </authorList>
    </citation>
    <scope>NUCLEOTIDE SEQUENCE [LARGE SCALE GENOMIC DNA]</scope>
</reference>
<dbReference type="Proteomes" id="UP000315658">
    <property type="component" value="Segment"/>
</dbReference>
<name>A0A514DKM7_9CAUD</name>
<protein>
    <submittedName>
        <fullName evidence="1">Uncharacterized protein</fullName>
    </submittedName>
</protein>
<proteinExistence type="predicted"/>